<keyword evidence="3" id="KW-0548">Nucleotidyltransferase</keyword>
<keyword evidence="7" id="KW-1185">Reference proteome</keyword>
<evidence type="ECO:0000256" key="4">
    <source>
        <dbReference type="ARBA" id="ARBA00023027"/>
    </source>
</evidence>
<evidence type="ECO:0000256" key="1">
    <source>
        <dbReference type="ARBA" id="ARBA00022676"/>
    </source>
</evidence>
<organism evidence="6 7">
    <name type="scientific">Aaosphaeria arxii CBS 175.79</name>
    <dbReference type="NCBI Taxonomy" id="1450172"/>
    <lineage>
        <taxon>Eukaryota</taxon>
        <taxon>Fungi</taxon>
        <taxon>Dikarya</taxon>
        <taxon>Ascomycota</taxon>
        <taxon>Pezizomycotina</taxon>
        <taxon>Dothideomycetes</taxon>
        <taxon>Pleosporomycetidae</taxon>
        <taxon>Pleosporales</taxon>
        <taxon>Pleosporales incertae sedis</taxon>
        <taxon>Aaosphaeria</taxon>
    </lineage>
</organism>
<dbReference type="GO" id="GO:0016779">
    <property type="term" value="F:nucleotidyltransferase activity"/>
    <property type="evidence" value="ECO:0007669"/>
    <property type="project" value="UniProtKB-KW"/>
</dbReference>
<dbReference type="Pfam" id="PF00644">
    <property type="entry name" value="PARP"/>
    <property type="match status" value="1"/>
</dbReference>
<sequence length="1359" mass="150318">MNGLFLSTTLDRTGVHVKRISVGASKKSIFGGKKDSEEWHQQIEFTAGFLHPSDQRFPCELLRKHTDQYLKRKGKLTQQEVDIRLSSLIDSHEARDVAVAACAYAMSPTSVRALLNVNLSVTPTTFFGLEAHLQSLIAANGCNPGSVSDQEASWARQLLPFVSHGLGAAGKFLEGVCTILDNNTIYNMDHLPDFAILTRSAFESFALHLEGLRLKSQWTTARSVTAWFGKYAINVPSTSRDKTLRSTNLLDSQFPSWRVWSSWEPNLDRVCMLDSINIMKRAVLPDIMALDGPDFIIGNNKTLKEGLIAQYGATKSIVRFRGLVFEVTNCKREELKEILDRLDEVLTGVLQSSDESFEAFFRLLNARPIIVESLQLFKAVENLINASGSCIHDAVLTLWTSKNDIGGFHIDDLSDLIVAFEHPASADLCKLMIRTWLVQGIETCIRECRTALRTHIDNRLEWHHLADELHSFFLVLKSSTKCYFLLDVWLRKHLELLPSPEDFKMIMEICAGNDGRKITTTPTEKDALEEAVAALCTDRLIGGPPIGDASQRIIDAILDVWKGTKEIERRRLALVICKKAGLDYILKCRCLAQITLLPGDLVKPLSESTDTSLTGKGESCVKLVRLLAQCTDRDIVQCWRGVLFEQICESADKLADYLLQRFDASAWTLHMLDIYALLGDCMISSPKSANSAVLRLDTRLWVQSVSGFIPVITRLEEYVGSNRVPIHCILNGGEIQKKELLLQELGAGVPLERDCILRILKALRNAQDHPNEKMMQFVASKLIKKKEVTLGVAEALEALLTITQEGADACQRIIDLHQNKAVYRLVTEVVLAGWVQDDDMCDNDITALTAMARVLGLEVLTGKIPDAHLIAASDYFAPITKAIVDEADRLADVKLALKSRDPVGTALLLGTLNIEDTTPLDDELALLPITMASAVEKRGDKEIEISFPLSSLTEMQRTALGLRDSKNLLLRLFIDWAGEVPTGFCLHLDDEFDTADADMEHLSPWVPAHEAEAPELVYCRGRNSALTWQLNRILHQYIKQNDLKIASLHTFLSGELLKLAYKCVVCGSSHGANNTQMRRAMPCQTPSCSTMWNRLPLDIRIPELRSDVFAVDMLLTAVYVAAKANNMELLPGCPITNPQFVINVLEALPPLSILRDAVHLSLILREYHYNAEVLLTWACSHFRGFIASARGNCKIPGLPVGTHQFVLANAAPHLEVGFASTMTAFKSSTRVLFHGTSLDRLPAILAQGLRIKSGTALQRTGAAHGKGVYLAEEPSTSAVYSPSALSWRNSGLSNMRLLIGCEVSGPGNSKGNGIHVIKDEKSILVRYIFLLPKSSSTPVSQHLVPAMSSTMAGLRSGAI</sequence>
<gene>
    <name evidence="6" type="ORF">BU24DRAFT_422819</name>
</gene>
<keyword evidence="4" id="KW-0520">NAD</keyword>
<proteinExistence type="predicted"/>
<reference evidence="6" key="1">
    <citation type="journal article" date="2020" name="Stud. Mycol.">
        <title>101 Dothideomycetes genomes: a test case for predicting lifestyles and emergence of pathogens.</title>
        <authorList>
            <person name="Haridas S."/>
            <person name="Albert R."/>
            <person name="Binder M."/>
            <person name="Bloem J."/>
            <person name="Labutti K."/>
            <person name="Salamov A."/>
            <person name="Andreopoulos B."/>
            <person name="Baker S."/>
            <person name="Barry K."/>
            <person name="Bills G."/>
            <person name="Bluhm B."/>
            <person name="Cannon C."/>
            <person name="Castanera R."/>
            <person name="Culley D."/>
            <person name="Daum C."/>
            <person name="Ezra D."/>
            <person name="Gonzalez J."/>
            <person name="Henrissat B."/>
            <person name="Kuo A."/>
            <person name="Liang C."/>
            <person name="Lipzen A."/>
            <person name="Lutzoni F."/>
            <person name="Magnuson J."/>
            <person name="Mondo S."/>
            <person name="Nolan M."/>
            <person name="Ohm R."/>
            <person name="Pangilinan J."/>
            <person name="Park H.-J."/>
            <person name="Ramirez L."/>
            <person name="Alfaro M."/>
            <person name="Sun H."/>
            <person name="Tritt A."/>
            <person name="Yoshinaga Y."/>
            <person name="Zwiers L.-H."/>
            <person name="Turgeon B."/>
            <person name="Goodwin S."/>
            <person name="Spatafora J."/>
            <person name="Crous P."/>
            <person name="Grigoriev I."/>
        </authorList>
    </citation>
    <scope>NUCLEOTIDE SEQUENCE</scope>
    <source>
        <strain evidence="6">CBS 175.79</strain>
    </source>
</reference>
<evidence type="ECO:0000313" key="6">
    <source>
        <dbReference type="EMBL" id="KAF2016475.1"/>
    </source>
</evidence>
<dbReference type="InterPro" id="IPR012317">
    <property type="entry name" value="Poly(ADP-ribose)pol_cat_dom"/>
</dbReference>
<dbReference type="Gene3D" id="3.90.228.10">
    <property type="match status" value="1"/>
</dbReference>
<feature type="domain" description="PARP catalytic" evidence="5">
    <location>
        <begin position="1227"/>
        <end position="1284"/>
    </location>
</feature>
<dbReference type="RefSeq" id="XP_033384814.1">
    <property type="nucleotide sequence ID" value="XM_033528086.1"/>
</dbReference>
<dbReference type="PANTHER" id="PTHR21328">
    <property type="entry name" value="POLY ADP-RIBOSE POLYMERASE FAMILY, MEMBER PARP"/>
    <property type="match status" value="1"/>
</dbReference>
<keyword evidence="2" id="KW-0808">Transferase</keyword>
<dbReference type="OrthoDB" id="109543at2759"/>
<name>A0A6A5XT19_9PLEO</name>
<evidence type="ECO:0000259" key="5">
    <source>
        <dbReference type="Pfam" id="PF00644"/>
    </source>
</evidence>
<dbReference type="GeneID" id="54285483"/>
<accession>A0A6A5XT19</accession>
<dbReference type="SUPFAM" id="SSF56399">
    <property type="entry name" value="ADP-ribosylation"/>
    <property type="match status" value="1"/>
</dbReference>
<evidence type="ECO:0000313" key="7">
    <source>
        <dbReference type="Proteomes" id="UP000799778"/>
    </source>
</evidence>
<dbReference type="InterPro" id="IPR051838">
    <property type="entry name" value="ARTD_PARP"/>
</dbReference>
<dbReference type="Proteomes" id="UP000799778">
    <property type="component" value="Unassembled WGS sequence"/>
</dbReference>
<protein>
    <recommendedName>
        <fullName evidence="5">PARP catalytic domain-containing protein</fullName>
    </recommendedName>
</protein>
<dbReference type="GO" id="GO:0003950">
    <property type="term" value="F:NAD+ poly-ADP-ribosyltransferase activity"/>
    <property type="evidence" value="ECO:0007669"/>
    <property type="project" value="InterPro"/>
</dbReference>
<dbReference type="EMBL" id="ML978069">
    <property type="protein sequence ID" value="KAF2016475.1"/>
    <property type="molecule type" value="Genomic_DNA"/>
</dbReference>
<evidence type="ECO:0000256" key="2">
    <source>
        <dbReference type="ARBA" id="ARBA00022679"/>
    </source>
</evidence>
<evidence type="ECO:0000256" key="3">
    <source>
        <dbReference type="ARBA" id="ARBA00022695"/>
    </source>
</evidence>
<keyword evidence="1" id="KW-0328">Glycosyltransferase</keyword>